<evidence type="ECO:0008006" key="3">
    <source>
        <dbReference type="Google" id="ProtNLM"/>
    </source>
</evidence>
<dbReference type="AlphaFoldDB" id="A0A9N9RZJ9"/>
<reference evidence="1" key="1">
    <citation type="submission" date="2022-01" db="EMBL/GenBank/DDBJ databases">
        <authorList>
            <person name="King R."/>
        </authorList>
    </citation>
    <scope>NUCLEOTIDE SEQUENCE</scope>
</reference>
<evidence type="ECO:0000313" key="1">
    <source>
        <dbReference type="EMBL" id="CAG9805461.1"/>
    </source>
</evidence>
<keyword evidence="2" id="KW-1185">Reference proteome</keyword>
<accession>A0A9N9RZJ9</accession>
<reference evidence="1" key="2">
    <citation type="submission" date="2022-10" db="EMBL/GenBank/DDBJ databases">
        <authorList>
            <consortium name="ENA_rothamsted_submissions"/>
            <consortium name="culmorum"/>
            <person name="King R."/>
        </authorList>
    </citation>
    <scope>NUCLEOTIDE SEQUENCE</scope>
</reference>
<organism evidence="1 2">
    <name type="scientific">Chironomus riparius</name>
    <dbReference type="NCBI Taxonomy" id="315576"/>
    <lineage>
        <taxon>Eukaryota</taxon>
        <taxon>Metazoa</taxon>
        <taxon>Ecdysozoa</taxon>
        <taxon>Arthropoda</taxon>
        <taxon>Hexapoda</taxon>
        <taxon>Insecta</taxon>
        <taxon>Pterygota</taxon>
        <taxon>Neoptera</taxon>
        <taxon>Endopterygota</taxon>
        <taxon>Diptera</taxon>
        <taxon>Nematocera</taxon>
        <taxon>Chironomoidea</taxon>
        <taxon>Chironomidae</taxon>
        <taxon>Chironominae</taxon>
        <taxon>Chironomus</taxon>
    </lineage>
</organism>
<protein>
    <recommendedName>
        <fullName evidence="3">Nucleolar 27S pre-rRNA processing Urb2/Npa2 C-terminal domain-containing protein</fullName>
    </recommendedName>
</protein>
<sequence length="1252" mass="146458">MDLENELLNYIKNSLNGSPESSVKFLIKSWNSSLLDTNVKYEIILRNFEKTFLNQLLTAKNYDLIKECLDLKFPQSSVSNNVIKSVLNSVKSILKDQTTESIECCTTIMLNESYKEYFKQNLTTYSKFIGSTLTSFDEIKCNKYEIIDYIVRELHYFANLNDFSKQFRQNVLLQLYKAANKTDNVNSMWNLIKSIFFSRSLSLNEDSDDESIKIFSDKEVTYEQMEVLIESFIISFKSDSLKIVKFLNHFNENVLSKYESNNDEYLIHVKMLYTILKKHDIEIAALKKLESTFESFSLQIIDRVESSINEMNLCEYFQVLSTIIAYDPFIFVDNNMIYKLIAECMMKEKCEEDMSSYELLLSTVVKIFGKDIYQFIKKLLSAISLKLVDFEIPKKRKRKNSIEPKGSAKKKMKLNDGCPASVESFHITNIWPNSIKTLFDEIFADINVNQTTKLWKYLNDCLRDIISNLKDSIDENILFKIDFISSLICQLVTSSRIHEHLVYKSSEISDIIDDFNDVQHNFYETIIEIEYNNRIMNAFLKMSYDYENFIMMYFYHYDEEVKSELDPIFIADKSRIKSSEWKIIQQRINNFGKTEEKSYSNLLMLQHLIKGKLFKISNHDDDKDFLQTLLINKEQINLLLDQKHIRLHIFNLLNDESAVTDLIDILYSKINDDKEKLSIVLSIAKNNSKMLESLTSLMLKNNDINDSIEVIKTLPIAYMTQEIKKMIIQKLLLDTKAGTTDENCFDLIITFNKIFKNDGYKNFFKDFTLISLIESLSDINTFKTVYEMIFRTSVKKMSADVLSNLEWILKESKNNELIEILATTMCDINLSATNECSIDKINNFKLEVIDNLSSKLNIQNIVKEQRLFCIFSRLCSQNMQIVKDETKEHHLNLLNKLLGSMAKSTAADNTIELFMLALKDAKKLNLNDEIKGGIVKALTKHLRNVIEDKMLKAEENEKKSNNVDREKDLITTLSSFKSNCREECSQFLHKLLNGKDAVVTDKQLIYSFMIYEILFENCEKNEKKENTTLVKSYMKHCDNLVMVRGKITETDLLCSIYSTHISMMKCYKEKLNFLIIDDIFNFHIDQRHQPASESVEDFCKFYDSVGQFLFVLGNFQQNYFKSRIPQYFKAYNKFLEAIYFYKADDKEQFDAKESSMLLRLTLQLENIMKMLMKLHSNSFSIISPYIVSSIVNVFIKNPKMLNVGDKFKVNIKNICYQLLSTFDDKTRKHICAVVDESTRDVYDNLFLEFKRK</sequence>
<evidence type="ECO:0000313" key="2">
    <source>
        <dbReference type="Proteomes" id="UP001153620"/>
    </source>
</evidence>
<name>A0A9N9RZJ9_9DIPT</name>
<dbReference type="EMBL" id="OU895878">
    <property type="protein sequence ID" value="CAG9805461.1"/>
    <property type="molecule type" value="Genomic_DNA"/>
</dbReference>
<proteinExistence type="predicted"/>
<dbReference type="Proteomes" id="UP001153620">
    <property type="component" value="Chromosome 2"/>
</dbReference>
<gene>
    <name evidence="1" type="ORF">CHIRRI_LOCUS8333</name>
</gene>
<dbReference type="OrthoDB" id="160374at2759"/>